<dbReference type="GeneID" id="56059845"/>
<dbReference type="EMBL" id="CP026993">
    <property type="protein sequence ID" value="QLH03359.1"/>
    <property type="molecule type" value="Genomic_DNA"/>
</dbReference>
<protein>
    <recommendedName>
        <fullName evidence="1">N-acetyltransferase domain-containing protein</fullName>
    </recommendedName>
</protein>
<name>A0A7D5R326_9ARCH</name>
<dbReference type="AlphaFoldDB" id="A0A7D5R326"/>
<feature type="domain" description="N-acetyltransferase" evidence="1">
    <location>
        <begin position="316"/>
        <end position="402"/>
    </location>
</feature>
<dbReference type="OrthoDB" id="3072at2157"/>
<reference evidence="2 3" key="1">
    <citation type="submission" date="2018-02" db="EMBL/GenBank/DDBJ databases">
        <title>Complete genome of Nitrosopumilus cobalaminigenes HCA1.</title>
        <authorList>
            <person name="Qin W."/>
            <person name="Zheng Y."/>
            <person name="Stahl D.A."/>
        </authorList>
    </citation>
    <scope>NUCLEOTIDE SEQUENCE [LARGE SCALE GENOMIC DNA]</scope>
    <source>
        <strain evidence="2 3">HCA1</strain>
    </source>
</reference>
<dbReference type="InterPro" id="IPR000182">
    <property type="entry name" value="GNAT_dom"/>
</dbReference>
<gene>
    <name evidence="2" type="ORF">C5F47_07270</name>
</gene>
<dbReference type="RefSeq" id="WP_179360474.1">
    <property type="nucleotide sequence ID" value="NZ_CP026993.1"/>
</dbReference>
<dbReference type="SUPFAM" id="SSF55729">
    <property type="entry name" value="Acyl-CoA N-acyltransferases (Nat)"/>
    <property type="match status" value="1"/>
</dbReference>
<proteinExistence type="predicted"/>
<dbReference type="Proteomes" id="UP000509771">
    <property type="component" value="Chromosome"/>
</dbReference>
<evidence type="ECO:0000259" key="1">
    <source>
        <dbReference type="Pfam" id="PF00583"/>
    </source>
</evidence>
<evidence type="ECO:0000313" key="3">
    <source>
        <dbReference type="Proteomes" id="UP000509771"/>
    </source>
</evidence>
<keyword evidence="3" id="KW-1185">Reference proteome</keyword>
<sequence length="439" mass="51531">MSSTKIPNIAELRDIILELLRKEKLEDSHYVELLDYCLEKFGELNLNRNYYGYHNLSHELVVTNNTLLAARGSEFKELISSEDFKHLFVAALFHDYDPDKEQDKPREIEASEFVVSDNKLQMLFKKAEIDPHLVALLILRTTYPWKLKRRELEPLLRNHFSQSKYSDDEEKQKHYLYLGWFMSVADRMGAYALGDFLDAIELAKKNSHSLGWDPEYLIRRSVLFFETLLNDEHEMADKVMRSIPKSMRKKFMENVMMFYKLRQKELEVKAAISYEQIELVANIENITDDRQFGEILFDIFDELPDPLQFKKTTFFESLNNPKTILVTLRVGSDTGEIIGFAKGAPLEEYSLPKDIKDENIGKNNSVFLEPLAIKAGYWGHGGGSKMRKVFRKFAKEKKYVYLTGLQLREVIQNRINREDKIEFVQQLDPEKLDYYRVTL</sequence>
<dbReference type="GO" id="GO:0016747">
    <property type="term" value="F:acyltransferase activity, transferring groups other than amino-acyl groups"/>
    <property type="evidence" value="ECO:0007669"/>
    <property type="project" value="InterPro"/>
</dbReference>
<accession>A0A7D5R326</accession>
<dbReference type="SUPFAM" id="SSF109604">
    <property type="entry name" value="HD-domain/PDEase-like"/>
    <property type="match status" value="1"/>
</dbReference>
<evidence type="ECO:0000313" key="2">
    <source>
        <dbReference type="EMBL" id="QLH03359.1"/>
    </source>
</evidence>
<dbReference type="Pfam" id="PF00583">
    <property type="entry name" value="Acetyltransf_1"/>
    <property type="match status" value="1"/>
</dbReference>
<organism evidence="2 3">
    <name type="scientific">Nitrosopumilus cobalaminigenes</name>
    <dbReference type="NCBI Taxonomy" id="1470066"/>
    <lineage>
        <taxon>Archaea</taxon>
        <taxon>Nitrososphaerota</taxon>
        <taxon>Nitrososphaeria</taxon>
        <taxon>Nitrosopumilales</taxon>
        <taxon>Nitrosopumilaceae</taxon>
        <taxon>Nitrosopumilus</taxon>
    </lineage>
</organism>
<dbReference type="InterPro" id="IPR016181">
    <property type="entry name" value="Acyl_CoA_acyltransferase"/>
</dbReference>
<dbReference type="KEGG" id="ncl:C5F47_07270"/>